<evidence type="ECO:0000313" key="3">
    <source>
        <dbReference type="EMBL" id="GMS97871.1"/>
    </source>
</evidence>
<name>A0AAV5TUC9_9BILA</name>
<dbReference type="EMBL" id="BTSX01000004">
    <property type="protein sequence ID" value="GMS97871.1"/>
    <property type="molecule type" value="Genomic_DNA"/>
</dbReference>
<evidence type="ECO:0000256" key="1">
    <source>
        <dbReference type="PROSITE-ProRule" id="PRU00042"/>
    </source>
</evidence>
<dbReference type="AlphaFoldDB" id="A0AAV5TUC9"/>
<keyword evidence="4" id="KW-1185">Reference proteome</keyword>
<keyword evidence="1" id="KW-0479">Metal-binding</keyword>
<evidence type="ECO:0000259" key="2">
    <source>
        <dbReference type="PROSITE" id="PS50157"/>
    </source>
</evidence>
<evidence type="ECO:0000313" key="4">
    <source>
        <dbReference type="Proteomes" id="UP001432027"/>
    </source>
</evidence>
<feature type="non-terminal residue" evidence="3">
    <location>
        <position position="1"/>
    </location>
</feature>
<organism evidence="3 4">
    <name type="scientific">Pristionchus entomophagus</name>
    <dbReference type="NCBI Taxonomy" id="358040"/>
    <lineage>
        <taxon>Eukaryota</taxon>
        <taxon>Metazoa</taxon>
        <taxon>Ecdysozoa</taxon>
        <taxon>Nematoda</taxon>
        <taxon>Chromadorea</taxon>
        <taxon>Rhabditida</taxon>
        <taxon>Rhabditina</taxon>
        <taxon>Diplogasteromorpha</taxon>
        <taxon>Diplogasteroidea</taxon>
        <taxon>Neodiplogasteridae</taxon>
        <taxon>Pristionchus</taxon>
    </lineage>
</organism>
<accession>A0AAV5TUC9</accession>
<keyword evidence="1" id="KW-0862">Zinc</keyword>
<keyword evidence="1" id="KW-0863">Zinc-finger</keyword>
<dbReference type="Proteomes" id="UP001432027">
    <property type="component" value="Unassembled WGS sequence"/>
</dbReference>
<feature type="non-terminal residue" evidence="3">
    <location>
        <position position="97"/>
    </location>
</feature>
<dbReference type="GO" id="GO:0008270">
    <property type="term" value="F:zinc ion binding"/>
    <property type="evidence" value="ECO:0007669"/>
    <property type="project" value="UniProtKB-KW"/>
</dbReference>
<protein>
    <recommendedName>
        <fullName evidence="2">C2H2-type domain-containing protein</fullName>
    </recommendedName>
</protein>
<dbReference type="InterPro" id="IPR013087">
    <property type="entry name" value="Znf_C2H2_type"/>
</dbReference>
<gene>
    <name evidence="3" type="ORF">PENTCL1PPCAC_20046</name>
</gene>
<sequence length="97" mass="11514">APVACLLCDKKLKFKEISEHIHEHFSYFPYRCNDCDFKSSQASELEYHIYFKEHNGVESVDQYKKQEVEEKKYGKDELLKKKKKKMKSTSSFSTLLP</sequence>
<dbReference type="SMART" id="SM00355">
    <property type="entry name" value="ZnF_C2H2"/>
    <property type="match status" value="2"/>
</dbReference>
<comment type="caution">
    <text evidence="3">The sequence shown here is derived from an EMBL/GenBank/DDBJ whole genome shotgun (WGS) entry which is preliminary data.</text>
</comment>
<feature type="domain" description="C2H2-type" evidence="2">
    <location>
        <begin position="30"/>
        <end position="59"/>
    </location>
</feature>
<proteinExistence type="predicted"/>
<dbReference type="PROSITE" id="PS50157">
    <property type="entry name" value="ZINC_FINGER_C2H2_2"/>
    <property type="match status" value="1"/>
</dbReference>
<reference evidence="3" key="1">
    <citation type="submission" date="2023-10" db="EMBL/GenBank/DDBJ databases">
        <title>Genome assembly of Pristionchus species.</title>
        <authorList>
            <person name="Yoshida K."/>
            <person name="Sommer R.J."/>
        </authorList>
    </citation>
    <scope>NUCLEOTIDE SEQUENCE</scope>
    <source>
        <strain evidence="3">RS0144</strain>
    </source>
</reference>
<dbReference type="Gene3D" id="3.30.40.10">
    <property type="entry name" value="Zinc/RING finger domain, C3HC4 (zinc finger)"/>
    <property type="match status" value="1"/>
</dbReference>
<dbReference type="InterPro" id="IPR013083">
    <property type="entry name" value="Znf_RING/FYVE/PHD"/>
</dbReference>